<dbReference type="GO" id="GO:0005634">
    <property type="term" value="C:nucleus"/>
    <property type="evidence" value="ECO:0007669"/>
    <property type="project" value="TreeGrafter"/>
</dbReference>
<comment type="caution">
    <text evidence="2">The sequence shown here is derived from an EMBL/GenBank/DDBJ whole genome shotgun (WGS) entry which is preliminary data.</text>
</comment>
<dbReference type="STRING" id="1093900.A0A507AUA5"/>
<dbReference type="InterPro" id="IPR003959">
    <property type="entry name" value="ATPase_AAA_core"/>
</dbReference>
<dbReference type="AlphaFoldDB" id="A0A507AUA5"/>
<evidence type="ECO:0000259" key="1">
    <source>
        <dbReference type="Pfam" id="PF00004"/>
    </source>
</evidence>
<dbReference type="GO" id="GO:0016887">
    <property type="term" value="F:ATP hydrolysis activity"/>
    <property type="evidence" value="ECO:0007669"/>
    <property type="project" value="InterPro"/>
</dbReference>
<dbReference type="SUPFAM" id="SSF52540">
    <property type="entry name" value="P-loop containing nucleoside triphosphate hydrolases"/>
    <property type="match status" value="1"/>
</dbReference>
<dbReference type="PANTHER" id="PTHR23077">
    <property type="entry name" value="AAA-FAMILY ATPASE"/>
    <property type="match status" value="1"/>
</dbReference>
<evidence type="ECO:0000313" key="3">
    <source>
        <dbReference type="Proteomes" id="UP000319257"/>
    </source>
</evidence>
<evidence type="ECO:0000313" key="2">
    <source>
        <dbReference type="EMBL" id="TPX10074.1"/>
    </source>
</evidence>
<protein>
    <recommendedName>
        <fullName evidence="1">ATPase AAA-type core domain-containing protein</fullName>
    </recommendedName>
</protein>
<dbReference type="GO" id="GO:0042254">
    <property type="term" value="P:ribosome biogenesis"/>
    <property type="evidence" value="ECO:0007669"/>
    <property type="project" value="TreeGrafter"/>
</dbReference>
<dbReference type="PANTHER" id="PTHR23077:SF132">
    <property type="entry name" value="ATP-DEPENDENT ZN PROTEASE"/>
    <property type="match status" value="1"/>
</dbReference>
<dbReference type="Proteomes" id="UP000319257">
    <property type="component" value="Unassembled WGS sequence"/>
</dbReference>
<reference evidence="2 3" key="1">
    <citation type="submission" date="2019-06" db="EMBL/GenBank/DDBJ databases">
        <title>Draft genome sequence of the filamentous fungus Phialemoniopsis curvata isolated from diesel fuel.</title>
        <authorList>
            <person name="Varaljay V.A."/>
            <person name="Lyon W.J."/>
            <person name="Crouch A.L."/>
            <person name="Drake C.E."/>
            <person name="Hollomon J.M."/>
            <person name="Nadeau L.J."/>
            <person name="Nunn H.S."/>
            <person name="Stevenson B.S."/>
            <person name="Bojanowski C.L."/>
            <person name="Crookes-Goodson W.J."/>
        </authorList>
    </citation>
    <scope>NUCLEOTIDE SEQUENCE [LARGE SCALE GENOMIC DNA]</scope>
    <source>
        <strain evidence="2 3">D216</strain>
    </source>
</reference>
<dbReference type="InParanoid" id="A0A507AUA5"/>
<dbReference type="RefSeq" id="XP_030991785.1">
    <property type="nucleotide sequence ID" value="XM_031135331.1"/>
</dbReference>
<organism evidence="2 3">
    <name type="scientific">Thyridium curvatum</name>
    <dbReference type="NCBI Taxonomy" id="1093900"/>
    <lineage>
        <taxon>Eukaryota</taxon>
        <taxon>Fungi</taxon>
        <taxon>Dikarya</taxon>
        <taxon>Ascomycota</taxon>
        <taxon>Pezizomycotina</taxon>
        <taxon>Sordariomycetes</taxon>
        <taxon>Sordariomycetidae</taxon>
        <taxon>Thyridiales</taxon>
        <taxon>Thyridiaceae</taxon>
        <taxon>Thyridium</taxon>
    </lineage>
</organism>
<gene>
    <name evidence="2" type="ORF">E0L32_001271</name>
</gene>
<proteinExistence type="predicted"/>
<dbReference type="GeneID" id="41968718"/>
<dbReference type="GO" id="GO:0005524">
    <property type="term" value="F:ATP binding"/>
    <property type="evidence" value="ECO:0007669"/>
    <property type="project" value="InterPro"/>
</dbReference>
<feature type="domain" description="ATPase AAA-type core" evidence="1">
    <location>
        <begin position="232"/>
        <end position="343"/>
    </location>
</feature>
<dbReference type="InterPro" id="IPR027417">
    <property type="entry name" value="P-loop_NTPase"/>
</dbReference>
<name>A0A507AUA5_9PEZI</name>
<dbReference type="Pfam" id="PF00004">
    <property type="entry name" value="AAA"/>
    <property type="match status" value="1"/>
</dbReference>
<dbReference type="InterPro" id="IPR050168">
    <property type="entry name" value="AAA_ATPase_domain"/>
</dbReference>
<sequence>MSLPTSFYPAPKASDEVTRQFFEHSSAPRINTDAVIVQALTQQYPNLQLSVVPRLSSDLLSYAAAGHASFRFLGPDSSDELPSSLQWTVFLPPARRLDGDAGVVAEKLVYGKMAYKWEGHDFIVYLVDGRDGSASYPSIANFYVLSADKQQTEAMILQVGKWTNELHDEVWVFDGGYWQKSQDLYNSVRNASWDNVILDPDMKKAIIEDHLTFFESRDTYEGLKVPWKRGIIYYGPPGNGKTVSVKVLSSFLIGEMQRGPEYSINQIFLKARQFAPCYLVFEDLDTIVSDNVRSYFLNEVDGLKSNDGIFMIGSTNHLDRLDPGISKLLQKRPSRFDRKYFFPDPNLKERTAYCHFWQRKLSDNKDIDFPDKLCTAIAEITVDFSFAYMQEAFVASLLAIAGRSHGVGKSGGGKEVVTEELEDDWVGVRGDKDLDELVLWVEIQKQIRILREGMDKSGIKIGEVETVDR</sequence>
<dbReference type="GO" id="GO:1990275">
    <property type="term" value="F:preribosome binding"/>
    <property type="evidence" value="ECO:0007669"/>
    <property type="project" value="TreeGrafter"/>
</dbReference>
<dbReference type="CDD" id="cd19481">
    <property type="entry name" value="RecA-like_protease"/>
    <property type="match status" value="1"/>
</dbReference>
<keyword evidence="3" id="KW-1185">Reference proteome</keyword>
<dbReference type="GO" id="GO:0003723">
    <property type="term" value="F:RNA binding"/>
    <property type="evidence" value="ECO:0007669"/>
    <property type="project" value="TreeGrafter"/>
</dbReference>
<dbReference type="EMBL" id="SKBQ01000005">
    <property type="protein sequence ID" value="TPX10074.1"/>
    <property type="molecule type" value="Genomic_DNA"/>
</dbReference>
<dbReference type="OrthoDB" id="2115716at2759"/>
<accession>A0A507AUA5</accession>
<dbReference type="Gene3D" id="3.40.50.300">
    <property type="entry name" value="P-loop containing nucleotide triphosphate hydrolases"/>
    <property type="match status" value="1"/>
</dbReference>